<dbReference type="KEGG" id="vg:55618589"/>
<accession>A0A5J6TBJ5</accession>
<evidence type="ECO:0000313" key="2">
    <source>
        <dbReference type="Proteomes" id="UP000327388"/>
    </source>
</evidence>
<proteinExistence type="predicted"/>
<protein>
    <submittedName>
        <fullName evidence="1">Uncharacterized protein</fullName>
    </submittedName>
</protein>
<name>A0A5J6TBJ5_9CAUD</name>
<sequence length="42" mass="4483">MSNVAALLINSPIETLLSSMASCTNSLPKSSNRYSVPFIVIL</sequence>
<evidence type="ECO:0000313" key="1">
    <source>
        <dbReference type="EMBL" id="QFG07698.1"/>
    </source>
</evidence>
<reference evidence="1 2" key="1">
    <citation type="submission" date="2019-05" db="EMBL/GenBank/DDBJ databases">
        <title>Whole genome sequence analysis of broad host range Salmonella enterica bacteriophages.</title>
        <authorList>
            <person name="Bhandare S.G."/>
            <person name="Colavecchio A."/>
            <person name="Emond-Rheault J.-G."/>
            <person name="Hamel J."/>
            <person name="Kukavica-Ibrulj I."/>
            <person name="Boyle B."/>
            <person name="Levesque R.C."/>
            <person name="Goodridge L."/>
        </authorList>
    </citation>
    <scope>NUCLEOTIDE SEQUENCE [LARGE SCALE GENOMIC DNA]</scope>
</reference>
<dbReference type="RefSeq" id="YP_009848171.1">
    <property type="nucleotide sequence ID" value="NC_048781.1"/>
</dbReference>
<dbReference type="GeneID" id="55618589"/>
<organism evidence="1 2">
    <name type="scientific">Salmonella phage vB_SenS_SB13</name>
    <dbReference type="NCBI Taxonomy" id="2591135"/>
    <lineage>
        <taxon>Viruses</taxon>
        <taxon>Duplodnaviria</taxon>
        <taxon>Heunggongvirae</taxon>
        <taxon>Uroviricota</taxon>
        <taxon>Caudoviricetes</taxon>
        <taxon>Demerecviridae</taxon>
        <taxon>Markadamsvirinae</taxon>
        <taxon>Epseptimavirus</taxon>
        <taxon>Epseptimavirus SB13</taxon>
    </lineage>
</organism>
<dbReference type="Proteomes" id="UP000327388">
    <property type="component" value="Segment"/>
</dbReference>
<dbReference type="EMBL" id="MK947459">
    <property type="protein sequence ID" value="QFG07698.1"/>
    <property type="molecule type" value="Genomic_DNA"/>
</dbReference>
<keyword evidence="2" id="KW-1185">Reference proteome</keyword>